<dbReference type="GO" id="GO:0005739">
    <property type="term" value="C:mitochondrion"/>
    <property type="evidence" value="ECO:0007669"/>
    <property type="project" value="UniProtKB-SubCell"/>
</dbReference>
<dbReference type="EMBL" id="KB822713">
    <property type="protein sequence ID" value="ETN45089.1"/>
    <property type="molecule type" value="Genomic_DNA"/>
</dbReference>
<evidence type="ECO:0000256" key="6">
    <source>
        <dbReference type="ARBA" id="ARBA00023163"/>
    </source>
</evidence>
<dbReference type="OrthoDB" id="5333655at2759"/>
<evidence type="ECO:0000256" key="5">
    <source>
        <dbReference type="ARBA" id="ARBA00023128"/>
    </source>
</evidence>
<name>W2SAZ2_CYPE1</name>
<evidence type="ECO:0000256" key="8">
    <source>
        <dbReference type="ARBA" id="ARBA00035185"/>
    </source>
</evidence>
<evidence type="ECO:0000256" key="2">
    <source>
        <dbReference type="ARBA" id="ARBA00010741"/>
    </source>
</evidence>
<dbReference type="Proteomes" id="UP000030752">
    <property type="component" value="Unassembled WGS sequence"/>
</dbReference>
<dbReference type="Pfam" id="PF12829">
    <property type="entry name" value="Mhr1"/>
    <property type="match status" value="1"/>
</dbReference>
<evidence type="ECO:0000256" key="1">
    <source>
        <dbReference type="ARBA" id="ARBA00004173"/>
    </source>
</evidence>
<dbReference type="GO" id="GO:1990904">
    <property type="term" value="C:ribonucleoprotein complex"/>
    <property type="evidence" value="ECO:0007669"/>
    <property type="project" value="UniProtKB-KW"/>
</dbReference>
<dbReference type="InParanoid" id="W2SAZ2"/>
<dbReference type="AlphaFoldDB" id="W2SAZ2"/>
<feature type="region of interest" description="Disordered" evidence="9">
    <location>
        <begin position="16"/>
        <end position="53"/>
    </location>
</feature>
<keyword evidence="11" id="KW-1185">Reference proteome</keyword>
<feature type="region of interest" description="Disordered" evidence="9">
    <location>
        <begin position="558"/>
        <end position="597"/>
    </location>
</feature>
<dbReference type="GO" id="GO:0003697">
    <property type="term" value="F:single-stranded DNA binding"/>
    <property type="evidence" value="ECO:0007669"/>
    <property type="project" value="InterPro"/>
</dbReference>
<evidence type="ECO:0000256" key="3">
    <source>
        <dbReference type="ARBA" id="ARBA00022980"/>
    </source>
</evidence>
<proteinExistence type="inferred from homology"/>
<evidence type="ECO:0000256" key="4">
    <source>
        <dbReference type="ARBA" id="ARBA00023015"/>
    </source>
</evidence>
<keyword evidence="5" id="KW-0496">Mitochondrion</keyword>
<evidence type="ECO:0000313" key="11">
    <source>
        <dbReference type="Proteomes" id="UP000030752"/>
    </source>
</evidence>
<keyword evidence="3" id="KW-0689">Ribosomal protein</keyword>
<feature type="compositionally biased region" description="Polar residues" evidence="9">
    <location>
        <begin position="568"/>
        <end position="584"/>
    </location>
</feature>
<dbReference type="InterPro" id="IPR024629">
    <property type="entry name" value="Ribosomal_mL67"/>
</dbReference>
<keyword evidence="4" id="KW-0805">Transcription regulation</keyword>
<protein>
    <recommendedName>
        <fullName evidence="8">Large ribosomal subunit protein mL67</fullName>
    </recommendedName>
</protein>
<reference evidence="10 11" key="1">
    <citation type="submission" date="2013-03" db="EMBL/GenBank/DDBJ databases">
        <title>The Genome Sequence of Phialophora europaea CBS 101466.</title>
        <authorList>
            <consortium name="The Broad Institute Genomics Platform"/>
            <person name="Cuomo C."/>
            <person name="de Hoog S."/>
            <person name="Gorbushina A."/>
            <person name="Walker B."/>
            <person name="Young S.K."/>
            <person name="Zeng Q."/>
            <person name="Gargeya S."/>
            <person name="Fitzgerald M."/>
            <person name="Haas B."/>
            <person name="Abouelleil A."/>
            <person name="Allen A.W."/>
            <person name="Alvarado L."/>
            <person name="Arachchi H.M."/>
            <person name="Berlin A.M."/>
            <person name="Chapman S.B."/>
            <person name="Gainer-Dewar J."/>
            <person name="Goldberg J."/>
            <person name="Griggs A."/>
            <person name="Gujja S."/>
            <person name="Hansen M."/>
            <person name="Howarth C."/>
            <person name="Imamovic A."/>
            <person name="Ireland A."/>
            <person name="Larimer J."/>
            <person name="McCowan C."/>
            <person name="Murphy C."/>
            <person name="Pearson M."/>
            <person name="Poon T.W."/>
            <person name="Priest M."/>
            <person name="Roberts A."/>
            <person name="Saif S."/>
            <person name="Shea T."/>
            <person name="Sisk P."/>
            <person name="Sykes S."/>
            <person name="Wortman J."/>
            <person name="Nusbaum C."/>
            <person name="Birren B."/>
        </authorList>
    </citation>
    <scope>NUCLEOTIDE SEQUENCE [LARGE SCALE GENOMIC DNA]</scope>
    <source>
        <strain evidence="10 11">CBS 101466</strain>
    </source>
</reference>
<dbReference type="GO" id="GO:0000150">
    <property type="term" value="F:DNA strand exchange activity"/>
    <property type="evidence" value="ECO:0007669"/>
    <property type="project" value="InterPro"/>
</dbReference>
<evidence type="ECO:0000256" key="9">
    <source>
        <dbReference type="SAM" id="MobiDB-lite"/>
    </source>
</evidence>
<dbReference type="HOGENOM" id="CLU_408263_0_0_1"/>
<dbReference type="VEuPathDB" id="FungiDB:HMPREF1541_09965"/>
<dbReference type="STRING" id="1220924.W2SAZ2"/>
<organism evidence="10 11">
    <name type="scientific">Cyphellophora europaea (strain CBS 101466)</name>
    <name type="common">Phialophora europaea</name>
    <dbReference type="NCBI Taxonomy" id="1220924"/>
    <lineage>
        <taxon>Eukaryota</taxon>
        <taxon>Fungi</taxon>
        <taxon>Dikarya</taxon>
        <taxon>Ascomycota</taxon>
        <taxon>Pezizomycotina</taxon>
        <taxon>Eurotiomycetes</taxon>
        <taxon>Chaetothyriomycetidae</taxon>
        <taxon>Chaetothyriales</taxon>
        <taxon>Cyphellophoraceae</taxon>
        <taxon>Cyphellophora</taxon>
    </lineage>
</organism>
<accession>W2SAZ2</accession>
<evidence type="ECO:0000313" key="10">
    <source>
        <dbReference type="EMBL" id="ETN45089.1"/>
    </source>
</evidence>
<dbReference type="eggNOG" id="ENOG502S5F1">
    <property type="taxonomic scope" value="Eukaryota"/>
</dbReference>
<dbReference type="GO" id="GO:0005840">
    <property type="term" value="C:ribosome"/>
    <property type="evidence" value="ECO:0007669"/>
    <property type="project" value="UniProtKB-KW"/>
</dbReference>
<dbReference type="GO" id="GO:0003735">
    <property type="term" value="F:structural constituent of ribosome"/>
    <property type="evidence" value="ECO:0007669"/>
    <property type="project" value="TreeGrafter"/>
</dbReference>
<dbReference type="PANTHER" id="PTHR28184">
    <property type="entry name" value="MITOCHONDRIAL HOMOLOGOUS RECOMBINATION PROTEIN 1"/>
    <property type="match status" value="1"/>
</dbReference>
<dbReference type="GeneID" id="19977304"/>
<keyword evidence="7" id="KW-0687">Ribonucleoprotein</keyword>
<comment type="similarity">
    <text evidence="2">Belongs to the mitochondrion-specific ribosomal protein mL67 family.</text>
</comment>
<gene>
    <name evidence="10" type="ORF">HMPREF1541_09965</name>
</gene>
<sequence>MASAVVAAAPHSVPPLPLSRIPRVRPPRFLPGQPRDDQLPQPEGSVPSSHVWTQGKWRNRASNAVSDRRKVVSQQVKKAIEKRYHGLNIYAYYHLLTKQVVYSLTRHMQSGQVMPQLVYHGKKTVPATLRRDVWRPYFSIHFPENDGGRQAGLKAYQRLREFSLRRQLDPQQESLMTTQEDIDKAIRKAGDPFEVRERYVDHDVKGRKVLRAPLLGFKLPKRIRARKLMNQKASSVADTSFVLGLAMEQLEKLFATRYNAQHRLASVTKGRLQGLGVRGRKRLRAIRAEEEEKELQIAQRQDLASEANISKGMVPLDRHIARRLSTEVNGAVVEDESVNRLVDAAPAEKGYDNVDCEIQVLWADMRDGTYAETWPEGVFHGELQPAATSKSAEMHVVQMGYKDADGEMVSTQRQRVNVVSGSTVHVHGLEKPRNFKTFQEILALQSEQRRENRTEELKHQAVERRRKTLVKLYSDISRAEARIATIQDLHEKDVLGISLDQSDQNLLAEREKNQALLDTLTAERERQEMQYPEESIIAEKTAKLRQMVKDVRSLDKKAVATRNESNRADTLTGSLNQDQISGRGSQEPVASAQQPTQDLDHELRHLEQANPTDYAAARDFVSNPPSEEREREVVMALVEKQLALLSKQAVNTEAVLPNEHQGLWGRVKGWIGR</sequence>
<dbReference type="PANTHER" id="PTHR28184:SF1">
    <property type="entry name" value="LARGE RIBOSOMAL SUBUNIT PROTEIN ML67"/>
    <property type="match status" value="1"/>
</dbReference>
<dbReference type="RefSeq" id="XP_008712859.1">
    <property type="nucleotide sequence ID" value="XM_008714637.1"/>
</dbReference>
<keyword evidence="6" id="KW-0804">Transcription</keyword>
<comment type="subcellular location">
    <subcellularLocation>
        <location evidence="1">Mitochondrion</location>
    </subcellularLocation>
</comment>
<evidence type="ECO:0000256" key="7">
    <source>
        <dbReference type="ARBA" id="ARBA00023274"/>
    </source>
</evidence>